<dbReference type="Gramene" id="MELO3C011634.2.1">
    <property type="protein sequence ID" value="MELO3C011634.2.1"/>
    <property type="gene ID" value="MELO3C011634.2"/>
</dbReference>
<organism evidence="1">
    <name type="scientific">Cucumis melo</name>
    <name type="common">Muskmelon</name>
    <dbReference type="NCBI Taxonomy" id="3656"/>
    <lineage>
        <taxon>Eukaryota</taxon>
        <taxon>Viridiplantae</taxon>
        <taxon>Streptophyta</taxon>
        <taxon>Embryophyta</taxon>
        <taxon>Tracheophyta</taxon>
        <taxon>Spermatophyta</taxon>
        <taxon>Magnoliopsida</taxon>
        <taxon>eudicotyledons</taxon>
        <taxon>Gunneridae</taxon>
        <taxon>Pentapetalae</taxon>
        <taxon>rosids</taxon>
        <taxon>fabids</taxon>
        <taxon>Cucurbitales</taxon>
        <taxon>Cucurbitaceae</taxon>
        <taxon>Benincaseae</taxon>
        <taxon>Cucumis</taxon>
    </lineage>
</organism>
<dbReference type="AlphaFoldDB" id="A0A9I9D1E1"/>
<protein>
    <submittedName>
        <fullName evidence="1">Uncharacterized protein</fullName>
    </submittedName>
</protein>
<sequence>MAQVKRKQLGRLNREQMARAALVTRRSAWRVCTAWDMIARGRRLLQQ</sequence>
<name>A0A9I9D1E1_CUCME</name>
<proteinExistence type="predicted"/>
<reference evidence="1" key="1">
    <citation type="submission" date="2023-03" db="UniProtKB">
        <authorList>
            <consortium name="EnsemblPlants"/>
        </authorList>
    </citation>
    <scope>IDENTIFICATION</scope>
</reference>
<dbReference type="EnsemblPlants" id="MELO3C011634.2.1">
    <property type="protein sequence ID" value="MELO3C011634.2.1"/>
    <property type="gene ID" value="MELO3C011634.2"/>
</dbReference>
<accession>A0A9I9D1E1</accession>
<evidence type="ECO:0000313" key="1">
    <source>
        <dbReference type="EnsemblPlants" id="MELO3C011634.2.1"/>
    </source>
</evidence>